<sequence length="439" mass="50266">MDNPAPRPRRWGALEMEPSHNFWQTQLAYNSALVVTTIPYRCEELELKWIRVRGWQTRSDLKRLQRSFRTPISIWSPCESNLQDVPVEQHGLFVGYIPLDSHLLRSGKVFELGSPYQGMGQNIPGTRAREYGRGFPTIKFDCRRFARVIAKYALPLFVGRKRKALFFALLHPDQEGLCEGHTVSIKEVFFLPPYMDHDAPVSTVTKRASEKIHEELDRHYSLTTGSFLPSQPVQTADYDAMPRIINTPPQRIGTGAVDVAMASPSRNAASRLLWDQSKTTLEYAIMSRDSEAFEELQKHILRPLLFQSCATVTPKTAWSIFLGIIMQPWDNIGEADMAMKCLDSFIHETHGNHVSLAPIMPYEIQRLHQAILARHRVISHPSTVFEFVRRLRDTIEREESSSVEAWVAALNYAESCHQPMPNEMDQDRMETHTEQIPGL</sequence>
<proteinExistence type="predicted"/>
<evidence type="ECO:0000313" key="3">
    <source>
        <dbReference type="Proteomes" id="UP000799439"/>
    </source>
</evidence>
<feature type="region of interest" description="Disordered" evidence="1">
    <location>
        <begin position="417"/>
        <end position="439"/>
    </location>
</feature>
<evidence type="ECO:0000313" key="2">
    <source>
        <dbReference type="EMBL" id="KAF2147753.1"/>
    </source>
</evidence>
<dbReference type="Proteomes" id="UP000799439">
    <property type="component" value="Unassembled WGS sequence"/>
</dbReference>
<reference evidence="2" key="1">
    <citation type="journal article" date="2020" name="Stud. Mycol.">
        <title>101 Dothideomycetes genomes: a test case for predicting lifestyles and emergence of pathogens.</title>
        <authorList>
            <person name="Haridas S."/>
            <person name="Albert R."/>
            <person name="Binder M."/>
            <person name="Bloem J."/>
            <person name="Labutti K."/>
            <person name="Salamov A."/>
            <person name="Andreopoulos B."/>
            <person name="Baker S."/>
            <person name="Barry K."/>
            <person name="Bills G."/>
            <person name="Bluhm B."/>
            <person name="Cannon C."/>
            <person name="Castanera R."/>
            <person name="Culley D."/>
            <person name="Daum C."/>
            <person name="Ezra D."/>
            <person name="Gonzalez J."/>
            <person name="Henrissat B."/>
            <person name="Kuo A."/>
            <person name="Liang C."/>
            <person name="Lipzen A."/>
            <person name="Lutzoni F."/>
            <person name="Magnuson J."/>
            <person name="Mondo S."/>
            <person name="Nolan M."/>
            <person name="Ohm R."/>
            <person name="Pangilinan J."/>
            <person name="Park H.-J."/>
            <person name="Ramirez L."/>
            <person name="Alfaro M."/>
            <person name="Sun H."/>
            <person name="Tritt A."/>
            <person name="Yoshinaga Y."/>
            <person name="Zwiers L.-H."/>
            <person name="Turgeon B."/>
            <person name="Goodwin S."/>
            <person name="Spatafora J."/>
            <person name="Crous P."/>
            <person name="Grigoriev I."/>
        </authorList>
    </citation>
    <scope>NUCLEOTIDE SEQUENCE</scope>
    <source>
        <strain evidence="2">CBS 260.36</strain>
    </source>
</reference>
<gene>
    <name evidence="2" type="ORF">K461DRAFT_272434</name>
</gene>
<keyword evidence="3" id="KW-1185">Reference proteome</keyword>
<evidence type="ECO:0000256" key="1">
    <source>
        <dbReference type="SAM" id="MobiDB-lite"/>
    </source>
</evidence>
<dbReference type="EMBL" id="ML996095">
    <property type="protein sequence ID" value="KAF2147753.1"/>
    <property type="molecule type" value="Genomic_DNA"/>
</dbReference>
<dbReference type="AlphaFoldDB" id="A0A9P4IVZ4"/>
<name>A0A9P4IVZ4_9PEZI</name>
<organism evidence="2 3">
    <name type="scientific">Myriangium duriaei CBS 260.36</name>
    <dbReference type="NCBI Taxonomy" id="1168546"/>
    <lineage>
        <taxon>Eukaryota</taxon>
        <taxon>Fungi</taxon>
        <taxon>Dikarya</taxon>
        <taxon>Ascomycota</taxon>
        <taxon>Pezizomycotina</taxon>
        <taxon>Dothideomycetes</taxon>
        <taxon>Dothideomycetidae</taxon>
        <taxon>Myriangiales</taxon>
        <taxon>Myriangiaceae</taxon>
        <taxon>Myriangium</taxon>
    </lineage>
</organism>
<protein>
    <submittedName>
        <fullName evidence="2">Uncharacterized protein</fullName>
    </submittedName>
</protein>
<comment type="caution">
    <text evidence="2">The sequence shown here is derived from an EMBL/GenBank/DDBJ whole genome shotgun (WGS) entry which is preliminary data.</text>
</comment>
<accession>A0A9P4IVZ4</accession>